<feature type="binding site" evidence="9">
    <location>
        <begin position="468"/>
        <end position="475"/>
    </location>
    <ligand>
        <name>GTP</name>
        <dbReference type="ChEBI" id="CHEBI:37565"/>
    </ligand>
</feature>
<comment type="subcellular location">
    <subcellularLocation>
        <location evidence="1 9 11">Cytoplasm</location>
    </subcellularLocation>
</comment>
<feature type="binding site" evidence="9">
    <location>
        <begin position="515"/>
        <end position="519"/>
    </location>
    <ligand>
        <name>GTP</name>
        <dbReference type="ChEBI" id="CHEBI:37565"/>
    </ligand>
</feature>
<evidence type="ECO:0000256" key="4">
    <source>
        <dbReference type="ARBA" id="ARBA00022490"/>
    </source>
</evidence>
<comment type="caution">
    <text evidence="9">Lacks conserved residue(s) required for the propagation of feature annotation.</text>
</comment>
<dbReference type="Gene3D" id="3.40.50.10050">
    <property type="entry name" value="Translation initiation factor IF- 2, domain 3"/>
    <property type="match status" value="1"/>
</dbReference>
<feature type="domain" description="Tr-type G" evidence="13">
    <location>
        <begin position="459"/>
        <end position="627"/>
    </location>
</feature>
<dbReference type="InterPro" id="IPR005225">
    <property type="entry name" value="Small_GTP-bd"/>
</dbReference>
<feature type="compositionally biased region" description="Low complexity" evidence="12">
    <location>
        <begin position="149"/>
        <end position="175"/>
    </location>
</feature>
<feature type="compositionally biased region" description="Basic and acidic residues" evidence="12">
    <location>
        <begin position="188"/>
        <end position="256"/>
    </location>
</feature>
<evidence type="ECO:0000259" key="13">
    <source>
        <dbReference type="PROSITE" id="PS51722"/>
    </source>
</evidence>
<dbReference type="Pfam" id="PF04760">
    <property type="entry name" value="IF2_N"/>
    <property type="match status" value="1"/>
</dbReference>
<dbReference type="PANTHER" id="PTHR43381:SF5">
    <property type="entry name" value="TR-TYPE G DOMAIN-CONTAINING PROTEIN"/>
    <property type="match status" value="1"/>
</dbReference>
<keyword evidence="8 9" id="KW-0342">GTP-binding</keyword>
<dbReference type="EMBL" id="JAENHM010000045">
    <property type="protein sequence ID" value="MBK1838776.1"/>
    <property type="molecule type" value="Genomic_DNA"/>
</dbReference>
<dbReference type="Proteomes" id="UP000652760">
    <property type="component" value="Unassembled WGS sequence"/>
</dbReference>
<dbReference type="HAMAP" id="MF_00100_B">
    <property type="entry name" value="IF_2_B"/>
    <property type="match status" value="1"/>
</dbReference>
<sequence length="962" mass="103103">MTDSNDQDQKKVLHLNSGTGKGKLESKKPVETQVRQSFSHGRSKPVTVEVKRKRHVEKGAVPGVADGGAAARQAAQGLPMRGAAGQRPRGGGGGGAPAGRQLTREELESRLRALRGAAAFEEQRRIDAEEEAIRAEARAEEAAARAAEEAAAAAAAPSDAAAPAASPSASDAPAHAEPEMPPVILDADTLRQRELDEMRAIQEEDRKIAAEAERRRKEEEAKRKEAEEAKRRDAEPAPRRDGARDGGRDGAPRDGARPAGARPGADQRPGGAAARPAADAAPGRTPPGVGAPPARAEEEEDNRRKGGRGGAPAKAAPARPAAKAPVGADRRKGTKLTVSQALSDDGSDRTRSLAAVRRARERERLRQMSRQETAKVTRDVVLPEVITVQELANRMAERGADVIKALMRMGVMATINQTIDADTAELLITEFGHRVRRVSESDVEIGLRATEEEGAILVSRPPVVTIMGHVDHGKTSLLDALRQTDVVSGEAGGITQHIGAYQVQLESGAKITFIDTPGHAAFTEMRARGANVTDVVVLVVAANDGVMPQTIEAIRHAKAAKVPIIVAINKCDLPDAKPERVRQELLQHELVVEEMGGDVLDVEVSAKAKLNLSKLEEAILLQAEILELRANPERAAEGVVIEAKLERGRGSVATVLVQRGTLKVGDVFVTGAEWGRVRALINDRGQTVNEAAPAVPVEVLGLNGTPMAGDDFSVVESEARAREIAEFRQRKKREAAVAASARGSLQDMFSRIQAGEAKELPVVIKGDVQGSIEAIASSLEKLTAENTEVKVRVLHNSVGAINESDITLANASNAMIIGFNVRANPQARDLAKRDGVEIRYYSIIYNVIDDVKAALTGLLSPTLRERFIGYATIREVFNITKVGKVAGCMVTQGTVKRGAGVRLLRDNVVIHEGTLKTLKRFKDEVKDVREGYECGMAFENYDNILAGDQIEAFEIEEIAREL</sequence>
<dbReference type="CDD" id="cd01887">
    <property type="entry name" value="IF2_eIF5B"/>
    <property type="match status" value="1"/>
</dbReference>
<evidence type="ECO:0000256" key="5">
    <source>
        <dbReference type="ARBA" id="ARBA00022540"/>
    </source>
</evidence>
<evidence type="ECO:0000313" key="15">
    <source>
        <dbReference type="Proteomes" id="UP000652760"/>
    </source>
</evidence>
<dbReference type="NCBIfam" id="TIGR00487">
    <property type="entry name" value="IF-2"/>
    <property type="match status" value="1"/>
</dbReference>
<dbReference type="InterPro" id="IPR044145">
    <property type="entry name" value="IF2_II"/>
</dbReference>
<dbReference type="SUPFAM" id="SSF52540">
    <property type="entry name" value="P-loop containing nucleoside triphosphate hydrolases"/>
    <property type="match status" value="1"/>
</dbReference>
<feature type="compositionally biased region" description="Low complexity" evidence="12">
    <location>
        <begin position="257"/>
        <end position="288"/>
    </location>
</feature>
<dbReference type="SUPFAM" id="SSF52156">
    <property type="entry name" value="Initiation factor IF2/eIF5b, domain 3"/>
    <property type="match status" value="1"/>
</dbReference>
<proteinExistence type="inferred from homology"/>
<reference evidence="15" key="1">
    <citation type="submission" date="2021-01" db="EMBL/GenBank/DDBJ databases">
        <title>Genome public.</title>
        <authorList>
            <person name="Liu C."/>
            <person name="Sun Q."/>
        </authorList>
    </citation>
    <scope>NUCLEOTIDE SEQUENCE [LARGE SCALE GENOMIC DNA]</scope>
    <source>
        <strain evidence="15">YIM B02556</strain>
    </source>
</reference>
<evidence type="ECO:0000256" key="10">
    <source>
        <dbReference type="RuleBase" id="RU000644"/>
    </source>
</evidence>
<evidence type="ECO:0000313" key="14">
    <source>
        <dbReference type="EMBL" id="MBK1838776.1"/>
    </source>
</evidence>
<dbReference type="PROSITE" id="PS51722">
    <property type="entry name" value="G_TR_2"/>
    <property type="match status" value="1"/>
</dbReference>
<evidence type="ECO:0000256" key="7">
    <source>
        <dbReference type="ARBA" id="ARBA00022917"/>
    </source>
</evidence>
<evidence type="ECO:0000256" key="8">
    <source>
        <dbReference type="ARBA" id="ARBA00023134"/>
    </source>
</evidence>
<feature type="compositionally biased region" description="Gly residues" evidence="12">
    <location>
        <begin position="88"/>
        <end position="97"/>
    </location>
</feature>
<dbReference type="PANTHER" id="PTHR43381">
    <property type="entry name" value="TRANSLATION INITIATION FACTOR IF-2-RELATED"/>
    <property type="match status" value="1"/>
</dbReference>
<evidence type="ECO:0000256" key="6">
    <source>
        <dbReference type="ARBA" id="ARBA00022741"/>
    </source>
</evidence>
<dbReference type="Pfam" id="PF08364">
    <property type="entry name" value="IF2_assoc"/>
    <property type="match status" value="1"/>
</dbReference>
<dbReference type="Pfam" id="PF00009">
    <property type="entry name" value="GTP_EFTU"/>
    <property type="match status" value="1"/>
</dbReference>
<evidence type="ECO:0000256" key="1">
    <source>
        <dbReference type="ARBA" id="ARBA00004496"/>
    </source>
</evidence>
<feature type="compositionally biased region" description="Low complexity" evidence="12">
    <location>
        <begin position="59"/>
        <end position="87"/>
    </location>
</feature>
<feature type="compositionally biased region" description="Basic and acidic residues" evidence="12">
    <location>
        <begin position="135"/>
        <end position="148"/>
    </location>
</feature>
<dbReference type="Pfam" id="PF11987">
    <property type="entry name" value="IF-2"/>
    <property type="match status" value="1"/>
</dbReference>
<dbReference type="InterPro" id="IPR015760">
    <property type="entry name" value="TIF_IF2"/>
</dbReference>
<organism evidence="14 15">
    <name type="scientific">Azospirillum endophyticum</name>
    <dbReference type="NCBI Taxonomy" id="2800326"/>
    <lineage>
        <taxon>Bacteria</taxon>
        <taxon>Pseudomonadati</taxon>
        <taxon>Pseudomonadota</taxon>
        <taxon>Alphaproteobacteria</taxon>
        <taxon>Rhodospirillales</taxon>
        <taxon>Azospirillaceae</taxon>
        <taxon>Azospirillum</taxon>
    </lineage>
</organism>
<keyword evidence="6 9" id="KW-0547">Nucleotide-binding</keyword>
<gene>
    <name evidence="9 14" type="primary">infB</name>
    <name evidence="14" type="ORF">JHL17_15260</name>
</gene>
<dbReference type="RefSeq" id="WP_200194378.1">
    <property type="nucleotide sequence ID" value="NZ_JAENHM010000045.1"/>
</dbReference>
<protein>
    <recommendedName>
        <fullName evidence="3 9">Translation initiation factor IF-2</fullName>
    </recommendedName>
</protein>
<dbReference type="NCBIfam" id="TIGR00231">
    <property type="entry name" value="small_GTP"/>
    <property type="match status" value="1"/>
</dbReference>
<evidence type="ECO:0000256" key="12">
    <source>
        <dbReference type="SAM" id="MobiDB-lite"/>
    </source>
</evidence>
<dbReference type="PROSITE" id="PS01176">
    <property type="entry name" value="IF2"/>
    <property type="match status" value="1"/>
</dbReference>
<dbReference type="InterPro" id="IPR004161">
    <property type="entry name" value="EFTu-like_2"/>
</dbReference>
<dbReference type="Gene3D" id="2.40.30.10">
    <property type="entry name" value="Translation factors"/>
    <property type="match status" value="2"/>
</dbReference>
<dbReference type="InterPro" id="IPR013575">
    <property type="entry name" value="IF2_assoc_dom_bac"/>
</dbReference>
<feature type="compositionally biased region" description="Low complexity" evidence="12">
    <location>
        <begin position="311"/>
        <end position="325"/>
    </location>
</feature>
<dbReference type="InterPro" id="IPR009000">
    <property type="entry name" value="Transl_B-barrel_sf"/>
</dbReference>
<keyword evidence="7 9" id="KW-0648">Protein biosynthesis</keyword>
<dbReference type="InterPro" id="IPR023115">
    <property type="entry name" value="TIF_IF2_dom3"/>
</dbReference>
<evidence type="ECO:0000256" key="3">
    <source>
        <dbReference type="ARBA" id="ARBA00020675"/>
    </source>
</evidence>
<accession>A0ABS1F5R5</accession>
<dbReference type="CDD" id="cd03692">
    <property type="entry name" value="mtIF2_IVc"/>
    <property type="match status" value="1"/>
</dbReference>
<keyword evidence="15" id="KW-1185">Reference proteome</keyword>
<keyword evidence="5 9" id="KW-0396">Initiation factor</keyword>
<evidence type="ECO:0000256" key="2">
    <source>
        <dbReference type="ARBA" id="ARBA00007733"/>
    </source>
</evidence>
<dbReference type="Pfam" id="PF22042">
    <property type="entry name" value="EF-G_D2"/>
    <property type="match status" value="1"/>
</dbReference>
<dbReference type="Gene3D" id="3.40.50.300">
    <property type="entry name" value="P-loop containing nucleotide triphosphate hydrolases"/>
    <property type="match status" value="1"/>
</dbReference>
<dbReference type="Pfam" id="PF03144">
    <property type="entry name" value="GTP_EFTU_D2"/>
    <property type="match status" value="1"/>
</dbReference>
<name>A0ABS1F5R5_9PROT</name>
<comment type="function">
    <text evidence="9 10">One of the essential components for the initiation of protein synthesis. Protects formylmethionyl-tRNA from spontaneous hydrolysis and promotes its binding to the 30S ribosomal subunits. Also involved in the hydrolysis of GTP during the formation of the 70S ribosomal complex.</text>
</comment>
<comment type="similarity">
    <text evidence="2 9 10">Belongs to the TRAFAC class translation factor GTPase superfamily. Classic translation factor GTPase family. IF-2 subfamily.</text>
</comment>
<feature type="region of interest" description="Disordered" evidence="12">
    <location>
        <begin position="1"/>
        <end position="109"/>
    </location>
</feature>
<dbReference type="SUPFAM" id="SSF50447">
    <property type="entry name" value="Translation proteins"/>
    <property type="match status" value="2"/>
</dbReference>
<evidence type="ECO:0000256" key="11">
    <source>
        <dbReference type="RuleBase" id="RU000645"/>
    </source>
</evidence>
<dbReference type="InterPro" id="IPR000795">
    <property type="entry name" value="T_Tr_GTP-bd_dom"/>
</dbReference>
<dbReference type="CDD" id="cd03702">
    <property type="entry name" value="IF2_mtIF2_II"/>
    <property type="match status" value="1"/>
</dbReference>
<dbReference type="InterPro" id="IPR000178">
    <property type="entry name" value="TF_IF2_bacterial-like"/>
</dbReference>
<dbReference type="InterPro" id="IPR006847">
    <property type="entry name" value="IF2_N"/>
</dbReference>
<dbReference type="InterPro" id="IPR036925">
    <property type="entry name" value="TIF_IF2_dom3_sf"/>
</dbReference>
<feature type="binding site" evidence="9">
    <location>
        <begin position="569"/>
        <end position="572"/>
    </location>
    <ligand>
        <name>GTP</name>
        <dbReference type="ChEBI" id="CHEBI:37565"/>
    </ligand>
</feature>
<dbReference type="InterPro" id="IPR027417">
    <property type="entry name" value="P-loop_NTPase"/>
</dbReference>
<feature type="region of interest" description="Disordered" evidence="12">
    <location>
        <begin position="135"/>
        <end position="353"/>
    </location>
</feature>
<comment type="caution">
    <text evidence="14">The sequence shown here is derived from an EMBL/GenBank/DDBJ whole genome shotgun (WGS) entry which is preliminary data.</text>
</comment>
<dbReference type="GO" id="GO:0003743">
    <property type="term" value="F:translation initiation factor activity"/>
    <property type="evidence" value="ECO:0007669"/>
    <property type="project" value="UniProtKB-KW"/>
</dbReference>
<dbReference type="InterPro" id="IPR053905">
    <property type="entry name" value="EF-G-like_DII"/>
</dbReference>
<keyword evidence="4 9" id="KW-0963">Cytoplasm</keyword>
<evidence type="ECO:0000256" key="9">
    <source>
        <dbReference type="HAMAP-Rule" id="MF_00100"/>
    </source>
</evidence>